<gene>
    <name evidence="6" type="primary">rpsG</name>
    <name evidence="8" type="ORF">A2257_01860</name>
</gene>
<evidence type="ECO:0000256" key="2">
    <source>
        <dbReference type="ARBA" id="ARBA00022730"/>
    </source>
</evidence>
<dbReference type="GO" id="GO:0000049">
    <property type="term" value="F:tRNA binding"/>
    <property type="evidence" value="ECO:0007669"/>
    <property type="project" value="UniProtKB-UniRule"/>
</dbReference>
<keyword evidence="3 6" id="KW-0694">RNA-binding</keyword>
<comment type="subunit">
    <text evidence="6">Part of the 30S ribosomal subunit. Contacts proteins S9 and S11.</text>
</comment>
<keyword evidence="6" id="KW-0820">tRNA-binding</keyword>
<evidence type="ECO:0000256" key="4">
    <source>
        <dbReference type="ARBA" id="ARBA00022980"/>
    </source>
</evidence>
<dbReference type="Proteomes" id="UP000177407">
    <property type="component" value="Unassembled WGS sequence"/>
</dbReference>
<dbReference type="EMBL" id="MFGA01000017">
    <property type="protein sequence ID" value="OGF21010.1"/>
    <property type="molecule type" value="Genomic_DNA"/>
</dbReference>
<reference evidence="8 9" key="1">
    <citation type="journal article" date="2016" name="Nat. Commun.">
        <title>Thousands of microbial genomes shed light on interconnected biogeochemical processes in an aquifer system.</title>
        <authorList>
            <person name="Anantharaman K."/>
            <person name="Brown C.T."/>
            <person name="Hug L.A."/>
            <person name="Sharon I."/>
            <person name="Castelle C.J."/>
            <person name="Probst A.J."/>
            <person name="Thomas B.C."/>
            <person name="Singh A."/>
            <person name="Wilkins M.J."/>
            <person name="Karaoz U."/>
            <person name="Brodie E.L."/>
            <person name="Williams K.H."/>
            <person name="Hubbard S.S."/>
            <person name="Banfield J.F."/>
        </authorList>
    </citation>
    <scope>NUCLEOTIDE SEQUENCE [LARGE SCALE GENOMIC DNA]</scope>
</reference>
<evidence type="ECO:0000256" key="6">
    <source>
        <dbReference type="HAMAP-Rule" id="MF_00480"/>
    </source>
</evidence>
<comment type="function">
    <text evidence="6">One of the primary rRNA binding proteins, it binds directly to 16S rRNA where it nucleates assembly of the head domain of the 30S subunit. Is located at the subunit interface close to the decoding center, probably blocks exit of the E-site tRNA.</text>
</comment>
<dbReference type="FunFam" id="1.10.455.10:FF:000001">
    <property type="entry name" value="30S ribosomal protein S7"/>
    <property type="match status" value="1"/>
</dbReference>
<dbReference type="NCBIfam" id="TIGR01029">
    <property type="entry name" value="rpsG_bact"/>
    <property type="match status" value="1"/>
</dbReference>
<dbReference type="AlphaFoldDB" id="A0A1F5S2T3"/>
<dbReference type="PANTHER" id="PTHR11205">
    <property type="entry name" value="RIBOSOMAL PROTEIN S7"/>
    <property type="match status" value="1"/>
</dbReference>
<sequence>MRGKKAPKRKILADPRYKSVNIAKFINYVMERGKKTVSEDIVYTAFDILKEKTKEDSLDIFDKAIKNVTPLLEIRSKRVGGANYQIPVPVRGERKLALAYHWIIDAARKKKGRPMAEKLAGEILDAYNNQGDAIKKKQDVHRMAEANRAFAHFAKF</sequence>
<accession>A0A1F5S2T3</accession>
<evidence type="ECO:0000313" key="9">
    <source>
        <dbReference type="Proteomes" id="UP000177407"/>
    </source>
</evidence>
<evidence type="ECO:0000313" key="8">
    <source>
        <dbReference type="EMBL" id="OGF21010.1"/>
    </source>
</evidence>
<dbReference type="GO" id="GO:0019843">
    <property type="term" value="F:rRNA binding"/>
    <property type="evidence" value="ECO:0007669"/>
    <property type="project" value="UniProtKB-UniRule"/>
</dbReference>
<dbReference type="GO" id="GO:0006412">
    <property type="term" value="P:translation"/>
    <property type="evidence" value="ECO:0007669"/>
    <property type="project" value="UniProtKB-UniRule"/>
</dbReference>
<dbReference type="InterPro" id="IPR023798">
    <property type="entry name" value="Ribosomal_uS7_dom"/>
</dbReference>
<dbReference type="InterPro" id="IPR005717">
    <property type="entry name" value="Ribosomal_uS7_bac/org-type"/>
</dbReference>
<evidence type="ECO:0000256" key="1">
    <source>
        <dbReference type="ARBA" id="ARBA00007151"/>
    </source>
</evidence>
<dbReference type="GO" id="GO:0003735">
    <property type="term" value="F:structural constituent of ribosome"/>
    <property type="evidence" value="ECO:0007669"/>
    <property type="project" value="InterPro"/>
</dbReference>
<dbReference type="InterPro" id="IPR036823">
    <property type="entry name" value="Ribosomal_uS7_dom_sf"/>
</dbReference>
<dbReference type="PIRSF" id="PIRSF002122">
    <property type="entry name" value="RPS7p_RPS7a_RPS5e_RPS7o"/>
    <property type="match status" value="1"/>
</dbReference>
<feature type="domain" description="Small ribosomal subunit protein uS7" evidence="7">
    <location>
        <begin position="2"/>
        <end position="148"/>
    </location>
</feature>
<dbReference type="InterPro" id="IPR000235">
    <property type="entry name" value="Ribosomal_uS7"/>
</dbReference>
<protein>
    <recommendedName>
        <fullName evidence="6">Small ribosomal subunit protein uS7</fullName>
    </recommendedName>
</protein>
<keyword evidence="2 6" id="KW-0699">rRNA-binding</keyword>
<name>A0A1F5S2T3_9BACT</name>
<organism evidence="8 9">
    <name type="scientific">Candidatus Falkowbacteria bacterium RIFOXYA2_FULL_38_12</name>
    <dbReference type="NCBI Taxonomy" id="1797993"/>
    <lineage>
        <taxon>Bacteria</taxon>
        <taxon>Candidatus Falkowiibacteriota</taxon>
    </lineage>
</organism>
<proteinExistence type="inferred from homology"/>
<dbReference type="CDD" id="cd14869">
    <property type="entry name" value="uS7_Bacteria"/>
    <property type="match status" value="1"/>
</dbReference>
<dbReference type="SUPFAM" id="SSF47973">
    <property type="entry name" value="Ribosomal protein S7"/>
    <property type="match status" value="1"/>
</dbReference>
<evidence type="ECO:0000259" key="7">
    <source>
        <dbReference type="Pfam" id="PF00177"/>
    </source>
</evidence>
<dbReference type="Gene3D" id="1.10.455.10">
    <property type="entry name" value="Ribosomal protein S7 domain"/>
    <property type="match status" value="1"/>
</dbReference>
<evidence type="ECO:0000256" key="3">
    <source>
        <dbReference type="ARBA" id="ARBA00022884"/>
    </source>
</evidence>
<evidence type="ECO:0000256" key="5">
    <source>
        <dbReference type="ARBA" id="ARBA00023274"/>
    </source>
</evidence>
<dbReference type="HAMAP" id="MF_00480_B">
    <property type="entry name" value="Ribosomal_uS7_B"/>
    <property type="match status" value="1"/>
</dbReference>
<comment type="similarity">
    <text evidence="1 6">Belongs to the universal ribosomal protein uS7 family.</text>
</comment>
<dbReference type="GO" id="GO:0015935">
    <property type="term" value="C:small ribosomal subunit"/>
    <property type="evidence" value="ECO:0007669"/>
    <property type="project" value="InterPro"/>
</dbReference>
<comment type="caution">
    <text evidence="8">The sequence shown here is derived from an EMBL/GenBank/DDBJ whole genome shotgun (WGS) entry which is preliminary data.</text>
</comment>
<keyword evidence="4 6" id="KW-0689">Ribosomal protein</keyword>
<keyword evidence="5 6" id="KW-0687">Ribonucleoprotein</keyword>
<dbReference type="Pfam" id="PF00177">
    <property type="entry name" value="Ribosomal_S7"/>
    <property type="match status" value="1"/>
</dbReference>